<dbReference type="EC" id="2.3.2.27" evidence="3"/>
<evidence type="ECO:0000256" key="5">
    <source>
        <dbReference type="PROSITE-ProRule" id="PRU00221"/>
    </source>
</evidence>
<dbReference type="Pfam" id="PF23568">
    <property type="entry name" value="ARM_LIN"/>
    <property type="match status" value="1"/>
</dbReference>
<feature type="compositionally biased region" description="Polar residues" evidence="6">
    <location>
        <begin position="292"/>
        <end position="305"/>
    </location>
</feature>
<dbReference type="eggNOG" id="KOG0167">
    <property type="taxonomic scope" value="Eukaryota"/>
</dbReference>
<dbReference type="InterPro" id="IPR052858">
    <property type="entry name" value="E3_ubiquitin-ligase_LIN"/>
</dbReference>
<feature type="compositionally biased region" description="Low complexity" evidence="6">
    <location>
        <begin position="306"/>
        <end position="327"/>
    </location>
</feature>
<dbReference type="InterPro" id="IPR015943">
    <property type="entry name" value="WD40/YVTN_repeat-like_dom_sf"/>
</dbReference>
<dbReference type="EMBL" id="KI395307">
    <property type="protein sequence ID" value="ERM98648.1"/>
    <property type="molecule type" value="Genomic_DNA"/>
</dbReference>
<dbReference type="InterPro" id="IPR056514">
    <property type="entry name" value="ARM_LIN_2nd"/>
</dbReference>
<dbReference type="SUPFAM" id="SSF48371">
    <property type="entry name" value="ARM repeat"/>
    <property type="match status" value="1"/>
</dbReference>
<feature type="compositionally biased region" description="Basic and acidic residues" evidence="6">
    <location>
        <begin position="999"/>
        <end position="1008"/>
    </location>
</feature>
<accession>W1NSH7</accession>
<feature type="domain" description="U-box" evidence="7">
    <location>
        <begin position="404"/>
        <end position="479"/>
    </location>
</feature>
<proteinExistence type="predicted"/>
<reference evidence="9" key="1">
    <citation type="journal article" date="2013" name="Science">
        <title>The Amborella genome and the evolution of flowering plants.</title>
        <authorList>
            <consortium name="Amborella Genome Project"/>
        </authorList>
    </citation>
    <scope>NUCLEOTIDE SEQUENCE [LARGE SCALE GENOMIC DNA]</scope>
</reference>
<evidence type="ECO:0000256" key="6">
    <source>
        <dbReference type="SAM" id="MobiDB-lite"/>
    </source>
</evidence>
<dbReference type="SMART" id="SM00320">
    <property type="entry name" value="WD40"/>
    <property type="match status" value="5"/>
</dbReference>
<feature type="region of interest" description="Disordered" evidence="6">
    <location>
        <begin position="999"/>
        <end position="1018"/>
    </location>
</feature>
<dbReference type="InterPro" id="IPR013083">
    <property type="entry name" value="Znf_RING/FYVE/PHD"/>
</dbReference>
<keyword evidence="5" id="KW-0853">WD repeat</keyword>
<evidence type="ECO:0000256" key="4">
    <source>
        <dbReference type="ARBA" id="ARBA00022679"/>
    </source>
</evidence>
<evidence type="ECO:0000256" key="3">
    <source>
        <dbReference type="ARBA" id="ARBA00012483"/>
    </source>
</evidence>
<dbReference type="InterPro" id="IPR001680">
    <property type="entry name" value="WD40_rpt"/>
</dbReference>
<dbReference type="PANTHER" id="PTHR47446:SF2">
    <property type="entry name" value="RING-TYPE E3 UBIQUITIN TRANSFERASE"/>
    <property type="match status" value="1"/>
</dbReference>
<evidence type="ECO:0000259" key="7">
    <source>
        <dbReference type="PROSITE" id="PS51698"/>
    </source>
</evidence>
<dbReference type="InterPro" id="IPR045210">
    <property type="entry name" value="RING-Ubox_PUB"/>
</dbReference>
<dbReference type="PROSITE" id="PS51698">
    <property type="entry name" value="U_BOX"/>
    <property type="match status" value="1"/>
</dbReference>
<feature type="region of interest" description="Disordered" evidence="6">
    <location>
        <begin position="292"/>
        <end position="404"/>
    </location>
</feature>
<dbReference type="Pfam" id="PF23654">
    <property type="entry name" value="ARM_LIN_2nd"/>
    <property type="match status" value="1"/>
</dbReference>
<protein>
    <recommendedName>
        <fullName evidence="3">RING-type E3 ubiquitin transferase</fullName>
        <ecNumber evidence="3">2.3.2.27</ecNumber>
    </recommendedName>
</protein>
<dbReference type="Pfam" id="PF23628">
    <property type="entry name" value="ARM_LIN_C"/>
    <property type="match status" value="1"/>
</dbReference>
<comment type="pathway">
    <text evidence="2">Protein modification; protein ubiquitination.</text>
</comment>
<evidence type="ECO:0000313" key="8">
    <source>
        <dbReference type="EMBL" id="ERM98648.1"/>
    </source>
</evidence>
<organism evidence="8 9">
    <name type="scientific">Amborella trichopoda</name>
    <dbReference type="NCBI Taxonomy" id="13333"/>
    <lineage>
        <taxon>Eukaryota</taxon>
        <taxon>Viridiplantae</taxon>
        <taxon>Streptophyta</taxon>
        <taxon>Embryophyta</taxon>
        <taxon>Tracheophyta</taxon>
        <taxon>Spermatophyta</taxon>
        <taxon>Magnoliopsida</taxon>
        <taxon>Amborellales</taxon>
        <taxon>Amborellaceae</taxon>
        <taxon>Amborella</taxon>
    </lineage>
</organism>
<dbReference type="Pfam" id="PF04564">
    <property type="entry name" value="U-box"/>
    <property type="match status" value="1"/>
</dbReference>
<comment type="catalytic activity">
    <reaction evidence="1">
        <text>S-ubiquitinyl-[E2 ubiquitin-conjugating enzyme]-L-cysteine + [acceptor protein]-L-lysine = [E2 ubiquitin-conjugating enzyme]-L-cysteine + N(6)-ubiquitinyl-[acceptor protein]-L-lysine.</text>
        <dbReference type="EC" id="2.3.2.27"/>
    </reaction>
</comment>
<keyword evidence="9" id="KW-1185">Reference proteome</keyword>
<dbReference type="SUPFAM" id="SSF57850">
    <property type="entry name" value="RING/U-box"/>
    <property type="match status" value="1"/>
</dbReference>
<gene>
    <name evidence="8" type="ORF">AMTR_s00109p00103350</name>
</gene>
<dbReference type="Pfam" id="PF00400">
    <property type="entry name" value="WD40"/>
    <property type="match status" value="1"/>
</dbReference>
<dbReference type="InterPro" id="IPR003613">
    <property type="entry name" value="Ubox_domain"/>
</dbReference>
<dbReference type="Gene3D" id="3.30.40.10">
    <property type="entry name" value="Zinc/RING finger domain, C3HC4 (zinc finger)"/>
    <property type="match status" value="1"/>
</dbReference>
<dbReference type="Gene3D" id="1.25.10.10">
    <property type="entry name" value="Leucine-rich Repeat Variant"/>
    <property type="match status" value="1"/>
</dbReference>
<evidence type="ECO:0000256" key="1">
    <source>
        <dbReference type="ARBA" id="ARBA00000900"/>
    </source>
</evidence>
<name>W1NSH7_AMBTC</name>
<dbReference type="STRING" id="13333.W1NSH7"/>
<dbReference type="InterPro" id="IPR016024">
    <property type="entry name" value="ARM-type_fold"/>
</dbReference>
<dbReference type="HOGENOM" id="CLU_005355_1_0_1"/>
<evidence type="ECO:0000313" key="9">
    <source>
        <dbReference type="Proteomes" id="UP000017836"/>
    </source>
</evidence>
<dbReference type="UniPathway" id="UPA00143"/>
<dbReference type="GO" id="GO:0016567">
    <property type="term" value="P:protein ubiquitination"/>
    <property type="evidence" value="ECO:0007669"/>
    <property type="project" value="UniProtKB-UniPathway"/>
</dbReference>
<dbReference type="GO" id="GO:0061630">
    <property type="term" value="F:ubiquitin protein ligase activity"/>
    <property type="evidence" value="ECO:0007669"/>
    <property type="project" value="UniProtKB-EC"/>
</dbReference>
<dbReference type="Gene3D" id="2.130.10.10">
    <property type="entry name" value="YVTN repeat-like/Quinoprotein amine dehydrogenase"/>
    <property type="match status" value="2"/>
</dbReference>
<dbReference type="OMA" id="ASWQEQN"/>
<dbReference type="PROSITE" id="PS50082">
    <property type="entry name" value="WD_REPEATS_2"/>
    <property type="match status" value="1"/>
</dbReference>
<dbReference type="Gramene" id="ERM98648">
    <property type="protein sequence ID" value="ERM98648"/>
    <property type="gene ID" value="AMTR_s00109p00103350"/>
</dbReference>
<dbReference type="Proteomes" id="UP000017836">
    <property type="component" value="Unassembled WGS sequence"/>
</dbReference>
<dbReference type="InterPro" id="IPR056512">
    <property type="entry name" value="LIN_N"/>
</dbReference>
<dbReference type="PROSITE" id="PS50294">
    <property type="entry name" value="WD_REPEATS_REGION"/>
    <property type="match status" value="1"/>
</dbReference>
<sequence>MDPGSMAALFFDKATAFAESLASSSDRADLRTHLARVLESPNHGSALQALDVAIQALDPPHCNSPSSLKKAQKTLKALAQNAPFPSISAFSSLYLSFLSISENNPLQAAINVATVFAKDPSMARSEVAPLLWEEAFLPHFGAALKWYKLQREIILQGILPVIGRVSENQASELRELERVFDEALDENTRNFAGFYKEWFESGGNKIVFPEVWVPLERERELLVNGDGEFQRQRVCEFTNGRYNPVWEEAERSMEISEQFSANFLQRVLQNQLQMPPSTQSSVSYSEILPLKNATQSSDSSSGTFPSNNIKRGSNSSSSGSELEIASSPELSSPLMEGFACSSDNFQASDDSEIDSSKGNTRKKKLLRGHIRHNSGLTSSSQAPLMADADSESSSITGGSAPKQAAPKDFVCPITTQIFIDPVTLETGQTYERKAIQEWLDRGNNTCPITRQKLSSIVLPKTNYVLKRLIASWIEQFPGSKTRLENKKAVMDMQKGENSITDLPENEVQATGLQGNGILALGLSENGNPAMYQPENVTTSTVSAEKRIPIIGALHDRSTKMGMPENSQLSSSPTSVISRATMDGSVGELRLAISRLCTSTLQNESEVSVLTIVNAWHHVKAEPEALALLVRPAVINGFIEIMFNTLDPKVLASIVGLLSELAASDATVAQTLTRVNSDVARLVSLFKNGLLEAVVLIYMLNPSRSSLAAMDLVQPLLMVIKTDNDGNTDEIYKDGFDGIQGISGGAISDGSDRTLGISTDMVSSETKSTVLVRPKMASIVLLARILKGGEELEVSATAKAVISGGAIEGVIQSLESDHVSERMAAVGILLQCIHEDGNCRNVIADKAELAPILECLVSATDDERFDVICFLNKLVRLNRRTYNEQILQIIKDECKFSTTHTLLIYLESTLQDQHPVIASLLLQLDILAEPRKMSMYREEAIDTLISCLRNEKSPDVRLAAAEALEALPGRFSSSGRSLTRAFLLKRAGFEKSYRAVLRAEGERRSHTSGEEQENLEEAKASENWERKMALVLASHEFGLVFEALAEGLKSRYAQLSAACFVSATWLVHMLTMLPDTGILGAARHCLLERFIAIFKSARDINDKALAMLALNSFVQDPEGMQVMAFHMKDILKLLRELKKSSTLAVNMLKILSEGQDSSIQDVWNHNELAQADCTANGEVLAISFFRDRIFTGHSDGTLKVWSGRGKLLHLIQELREHSKAITSLAILHASDNMYSGSLDKSVKVWAIGTQDIHCIQVHDMKDQIYNLTVANTIACFVPQGAGVKVHSWSGTSKLINSTKQVRCLSLVHGKIYCGCNDNSIQEIDLASGTSSTIQSGSRKLLGKANPVYVLHVHDGLVYSASTPLDGAAVKIWNASSYSKVGTLASTADIRSIVVSSELIYLGCKLGVVEIWSKEKSTKVGHLNMRTTGKVLCMALDGEGEVLVTGTADGWIQV</sequence>
<dbReference type="InterPro" id="IPR011989">
    <property type="entry name" value="ARM-like"/>
</dbReference>
<dbReference type="InterPro" id="IPR055566">
    <property type="entry name" value="ARM_LIN"/>
</dbReference>
<feature type="compositionally biased region" description="Basic residues" evidence="6">
    <location>
        <begin position="359"/>
        <end position="372"/>
    </location>
</feature>
<dbReference type="SUPFAM" id="SSF50978">
    <property type="entry name" value="WD40 repeat-like"/>
    <property type="match status" value="1"/>
</dbReference>
<dbReference type="SMART" id="SM00504">
    <property type="entry name" value="Ubox"/>
    <property type="match status" value="1"/>
</dbReference>
<dbReference type="CDD" id="cd16664">
    <property type="entry name" value="RING-Ubox_PUB"/>
    <property type="match status" value="1"/>
</dbReference>
<dbReference type="PANTHER" id="PTHR47446">
    <property type="entry name" value="RING-TYPE E3 UBIQUITIN TRANSFERASE"/>
    <property type="match status" value="1"/>
</dbReference>
<feature type="repeat" description="WD" evidence="5">
    <location>
        <begin position="1213"/>
        <end position="1244"/>
    </location>
</feature>
<keyword evidence="4" id="KW-0808">Transferase</keyword>
<dbReference type="InterPro" id="IPR036322">
    <property type="entry name" value="WD40_repeat_dom_sf"/>
</dbReference>
<evidence type="ECO:0000256" key="2">
    <source>
        <dbReference type="ARBA" id="ARBA00004906"/>
    </source>
</evidence>